<comment type="caution">
    <text evidence="2">The sequence shown here is derived from an EMBL/GenBank/DDBJ whole genome shotgun (WGS) entry which is preliminary data.</text>
</comment>
<gene>
    <name evidence="2" type="ORF">H9632_03940</name>
</gene>
<evidence type="ECO:0000256" key="1">
    <source>
        <dbReference type="PIRNR" id="PIRNR037793"/>
    </source>
</evidence>
<dbReference type="InterPro" id="IPR014921">
    <property type="entry name" value="EsaB"/>
</dbReference>
<accession>A0ABR8XJU7</accession>
<dbReference type="RefSeq" id="WP_191700481.1">
    <property type="nucleotide sequence ID" value="NZ_JACSPW010000002.1"/>
</dbReference>
<comment type="similarity">
    <text evidence="1">Belongs to the EsaB family.</text>
</comment>
<dbReference type="InterPro" id="IPR024962">
    <property type="entry name" value="YukD-like"/>
</dbReference>
<dbReference type="PIRSF" id="PIRSF037793">
    <property type="entry name" value="DUF_ubiquitin-like_YukD"/>
    <property type="match status" value="1"/>
</dbReference>
<organism evidence="2 3">
    <name type="scientific">Solibacillus merdavium</name>
    <dbReference type="NCBI Taxonomy" id="2762218"/>
    <lineage>
        <taxon>Bacteria</taxon>
        <taxon>Bacillati</taxon>
        <taxon>Bacillota</taxon>
        <taxon>Bacilli</taxon>
        <taxon>Bacillales</taxon>
        <taxon>Caryophanaceae</taxon>
        <taxon>Solibacillus</taxon>
    </lineage>
</organism>
<proteinExistence type="inferred from homology"/>
<reference evidence="2 3" key="1">
    <citation type="submission" date="2020-08" db="EMBL/GenBank/DDBJ databases">
        <title>A Genomic Blueprint of the Chicken Gut Microbiome.</title>
        <authorList>
            <person name="Gilroy R."/>
            <person name="Ravi A."/>
            <person name="Getino M."/>
            <person name="Pursley I."/>
            <person name="Horton D.L."/>
            <person name="Alikhan N.-F."/>
            <person name="Baker D."/>
            <person name="Gharbi K."/>
            <person name="Hall N."/>
            <person name="Watson M."/>
            <person name="Adriaenssens E.M."/>
            <person name="Foster-Nyarko E."/>
            <person name="Jarju S."/>
            <person name="Secka A."/>
            <person name="Antonio M."/>
            <person name="Oren A."/>
            <person name="Chaudhuri R."/>
            <person name="La Ragione R.M."/>
            <person name="Hildebrand F."/>
            <person name="Pallen M.J."/>
        </authorList>
    </citation>
    <scope>NUCLEOTIDE SEQUENCE [LARGE SCALE GENOMIC DNA]</scope>
    <source>
        <strain evidence="2 3">Sa1YVA6</strain>
    </source>
</reference>
<keyword evidence="3" id="KW-1185">Reference proteome</keyword>
<dbReference type="Pfam" id="PF08817">
    <property type="entry name" value="YukD"/>
    <property type="match status" value="1"/>
</dbReference>
<name>A0ABR8XJU7_9BACL</name>
<evidence type="ECO:0000313" key="3">
    <source>
        <dbReference type="Proteomes" id="UP000600565"/>
    </source>
</evidence>
<evidence type="ECO:0000313" key="2">
    <source>
        <dbReference type="EMBL" id="MBD8032207.1"/>
    </source>
</evidence>
<dbReference type="EMBL" id="JACSPW010000002">
    <property type="protein sequence ID" value="MBD8032207.1"/>
    <property type="molecule type" value="Genomic_DNA"/>
</dbReference>
<sequence length="79" mass="9043">MYIEVSIDLKNYSEECFDLRLSNSYSVKELVNIVWQAKSITYPPKEGYWIRIVNKQTVLSGNDLLANSGVTTGDRLEIL</sequence>
<dbReference type="Proteomes" id="UP000600565">
    <property type="component" value="Unassembled WGS sequence"/>
</dbReference>
<protein>
    <submittedName>
        <fullName evidence="2">Ubiquitin</fullName>
    </submittedName>
</protein>
<dbReference type="Gene3D" id="3.10.20.90">
    <property type="entry name" value="Phosphatidylinositol 3-kinase Catalytic Subunit, Chain A, domain 1"/>
    <property type="match status" value="1"/>
</dbReference>